<accession>A0A382L2Y8</accession>
<dbReference type="PANTHER" id="PTHR43228">
    <property type="entry name" value="TWO-COMPONENT RESPONSE REGULATOR"/>
    <property type="match status" value="1"/>
</dbReference>
<dbReference type="PROSITE" id="PS50110">
    <property type="entry name" value="RESPONSE_REGULATORY"/>
    <property type="match status" value="1"/>
</dbReference>
<name>A0A382L2Y8_9ZZZZ</name>
<dbReference type="InterPro" id="IPR001789">
    <property type="entry name" value="Sig_transdc_resp-reg_receiver"/>
</dbReference>
<sequence length="70" mass="7937">MEEIGDDPPDLVITDIRMPGMDGYELVRKLKERSPETPVLAISGYVSDADIVDYEFDAFLEKPMNPKEFS</sequence>
<evidence type="ECO:0000259" key="1">
    <source>
        <dbReference type="PROSITE" id="PS50110"/>
    </source>
</evidence>
<dbReference type="GO" id="GO:0000160">
    <property type="term" value="P:phosphorelay signal transduction system"/>
    <property type="evidence" value="ECO:0007669"/>
    <property type="project" value="InterPro"/>
</dbReference>
<organism evidence="2">
    <name type="scientific">marine metagenome</name>
    <dbReference type="NCBI Taxonomy" id="408172"/>
    <lineage>
        <taxon>unclassified sequences</taxon>
        <taxon>metagenomes</taxon>
        <taxon>ecological metagenomes</taxon>
    </lineage>
</organism>
<dbReference type="InterPro" id="IPR052048">
    <property type="entry name" value="ST_Response_Regulator"/>
</dbReference>
<dbReference type="Pfam" id="PF00072">
    <property type="entry name" value="Response_reg"/>
    <property type="match status" value="1"/>
</dbReference>
<dbReference type="SUPFAM" id="SSF52172">
    <property type="entry name" value="CheY-like"/>
    <property type="match status" value="1"/>
</dbReference>
<dbReference type="EMBL" id="UINC01083957">
    <property type="protein sequence ID" value="SVC30155.1"/>
    <property type="molecule type" value="Genomic_DNA"/>
</dbReference>
<evidence type="ECO:0000313" key="2">
    <source>
        <dbReference type="EMBL" id="SVC30155.1"/>
    </source>
</evidence>
<gene>
    <name evidence="2" type="ORF">METZ01_LOCUS283009</name>
</gene>
<dbReference type="InterPro" id="IPR011006">
    <property type="entry name" value="CheY-like_superfamily"/>
</dbReference>
<dbReference type="Gene3D" id="3.40.50.2300">
    <property type="match status" value="1"/>
</dbReference>
<protein>
    <recommendedName>
        <fullName evidence="1">Response regulatory domain-containing protein</fullName>
    </recommendedName>
</protein>
<proteinExistence type="predicted"/>
<reference evidence="2" key="1">
    <citation type="submission" date="2018-05" db="EMBL/GenBank/DDBJ databases">
        <authorList>
            <person name="Lanie J.A."/>
            <person name="Ng W.-L."/>
            <person name="Kazmierczak K.M."/>
            <person name="Andrzejewski T.M."/>
            <person name="Davidsen T.M."/>
            <person name="Wayne K.J."/>
            <person name="Tettelin H."/>
            <person name="Glass J.I."/>
            <person name="Rusch D."/>
            <person name="Podicherti R."/>
            <person name="Tsui H.-C.T."/>
            <person name="Winkler M.E."/>
        </authorList>
    </citation>
    <scope>NUCLEOTIDE SEQUENCE</scope>
</reference>
<dbReference type="PANTHER" id="PTHR43228:SF1">
    <property type="entry name" value="TWO-COMPONENT RESPONSE REGULATOR ARR22"/>
    <property type="match status" value="1"/>
</dbReference>
<feature type="domain" description="Response regulatory" evidence="1">
    <location>
        <begin position="1"/>
        <end position="70"/>
    </location>
</feature>
<dbReference type="AlphaFoldDB" id="A0A382L2Y8"/>